<dbReference type="PANTHER" id="PTHR12714">
    <property type="entry name" value="PROTEIN-S ISOPRENYLCYSTEINE O-METHYLTRANSFERASE"/>
    <property type="match status" value="1"/>
</dbReference>
<proteinExistence type="predicted"/>
<dbReference type="EMBL" id="CP012678">
    <property type="protein sequence ID" value="ALF58641.1"/>
    <property type="molecule type" value="Genomic_DNA"/>
</dbReference>
<accession>A0A0M4TD33</accession>
<sequence length="153" mass="17266">MNALELKIPPPWQVIITATAMYGVSKTLPMLQFSVTGSKWLGMGFGLTGLSVAAMGVTQFKKAQTTVNPQTPENATHLVTSGIYQYTRNPMYVGLFLILLGWALYLSHILALVLLAVFISYMTRFQILPEERVMTQKFGDKYRAYLARVRRWV</sequence>
<keyword evidence="4 5" id="KW-0472">Membrane</keyword>
<dbReference type="OrthoDB" id="9811969at2"/>
<organism evidence="6 7">
    <name type="scientific">Psychrobacter urativorans</name>
    <dbReference type="NCBI Taxonomy" id="45610"/>
    <lineage>
        <taxon>Bacteria</taxon>
        <taxon>Pseudomonadati</taxon>
        <taxon>Pseudomonadota</taxon>
        <taxon>Gammaproteobacteria</taxon>
        <taxon>Moraxellales</taxon>
        <taxon>Moraxellaceae</taxon>
        <taxon>Psychrobacter</taxon>
    </lineage>
</organism>
<dbReference type="STRING" id="45610.AOC03_00095"/>
<dbReference type="GO" id="GO:0012505">
    <property type="term" value="C:endomembrane system"/>
    <property type="evidence" value="ECO:0007669"/>
    <property type="project" value="UniProtKB-SubCell"/>
</dbReference>
<dbReference type="RefSeq" id="WP_062533016.1">
    <property type="nucleotide sequence ID" value="NZ_CP012678.1"/>
</dbReference>
<evidence type="ECO:0000256" key="5">
    <source>
        <dbReference type="SAM" id="Phobius"/>
    </source>
</evidence>
<name>A0A0M4TD33_9GAMM</name>
<gene>
    <name evidence="6" type="ORF">AOC03_00095</name>
</gene>
<evidence type="ECO:0000256" key="1">
    <source>
        <dbReference type="ARBA" id="ARBA00004127"/>
    </source>
</evidence>
<dbReference type="Gene3D" id="1.20.120.1630">
    <property type="match status" value="1"/>
</dbReference>
<keyword evidence="2 5" id="KW-0812">Transmembrane</keyword>
<feature type="transmembrane region" description="Helical" evidence="5">
    <location>
        <begin position="91"/>
        <end position="119"/>
    </location>
</feature>
<dbReference type="InterPro" id="IPR007318">
    <property type="entry name" value="Phopholipid_MeTrfase"/>
</dbReference>
<keyword evidence="7" id="KW-1185">Reference proteome</keyword>
<evidence type="ECO:0000256" key="3">
    <source>
        <dbReference type="ARBA" id="ARBA00022989"/>
    </source>
</evidence>
<dbReference type="Pfam" id="PF04191">
    <property type="entry name" value="PEMT"/>
    <property type="match status" value="1"/>
</dbReference>
<evidence type="ECO:0000313" key="6">
    <source>
        <dbReference type="EMBL" id="ALF58641.1"/>
    </source>
</evidence>
<dbReference type="AlphaFoldDB" id="A0A0M4TD33"/>
<reference evidence="6 7" key="1">
    <citation type="submission" date="2015-09" db="EMBL/GenBank/DDBJ databases">
        <title>Complete genome of Psychrobacter urativorans R10.10B.</title>
        <authorList>
            <person name="See-Too W.S."/>
            <person name="Chan K.G."/>
        </authorList>
    </citation>
    <scope>NUCLEOTIDE SEQUENCE [LARGE SCALE GENOMIC DNA]</scope>
    <source>
        <strain evidence="6 7">R10.10B</strain>
    </source>
</reference>
<keyword evidence="3 5" id="KW-1133">Transmembrane helix</keyword>
<evidence type="ECO:0000256" key="2">
    <source>
        <dbReference type="ARBA" id="ARBA00022692"/>
    </source>
</evidence>
<dbReference type="PANTHER" id="PTHR12714:SF24">
    <property type="entry name" value="SLR1182 PROTEIN"/>
    <property type="match status" value="1"/>
</dbReference>
<evidence type="ECO:0000256" key="4">
    <source>
        <dbReference type="ARBA" id="ARBA00023136"/>
    </source>
</evidence>
<evidence type="ECO:0008006" key="8">
    <source>
        <dbReference type="Google" id="ProtNLM"/>
    </source>
</evidence>
<evidence type="ECO:0000313" key="7">
    <source>
        <dbReference type="Proteomes" id="UP000059847"/>
    </source>
</evidence>
<protein>
    <recommendedName>
        <fullName evidence="8">Protein-S-isoprenylcysteine methyltransferase</fullName>
    </recommendedName>
</protein>
<comment type="subcellular location">
    <subcellularLocation>
        <location evidence="1">Endomembrane system</location>
        <topology evidence="1">Multi-pass membrane protein</topology>
    </subcellularLocation>
</comment>
<dbReference type="Proteomes" id="UP000059847">
    <property type="component" value="Chromosome"/>
</dbReference>
<dbReference type="GO" id="GO:0016740">
    <property type="term" value="F:transferase activity"/>
    <property type="evidence" value="ECO:0007669"/>
    <property type="project" value="UniProtKB-ARBA"/>
</dbReference>
<dbReference type="KEGG" id="pur:AOC03_00095"/>
<feature type="transmembrane region" description="Helical" evidence="5">
    <location>
        <begin position="40"/>
        <end position="60"/>
    </location>
</feature>